<dbReference type="HOGENOM" id="CLU_2696302_0_0_6"/>
<dbReference type="KEGG" id="abo:ABO_2160"/>
<evidence type="ECO:0000313" key="1">
    <source>
        <dbReference type="EMBL" id="CAL17608.1"/>
    </source>
</evidence>
<organism evidence="1 2">
    <name type="scientific">Alcanivorax borkumensis (strain ATCC 700651 / DSM 11573 / NCIMB 13689 / SK2)</name>
    <dbReference type="NCBI Taxonomy" id="393595"/>
    <lineage>
        <taxon>Bacteria</taxon>
        <taxon>Pseudomonadati</taxon>
        <taxon>Pseudomonadota</taxon>
        <taxon>Gammaproteobacteria</taxon>
        <taxon>Oceanospirillales</taxon>
        <taxon>Alcanivoracaceae</taxon>
        <taxon>Alcanivorax</taxon>
    </lineage>
</organism>
<proteinExistence type="predicted"/>
<name>Q0VMJ0_ALCBS</name>
<evidence type="ECO:0000313" key="2">
    <source>
        <dbReference type="Proteomes" id="UP000008871"/>
    </source>
</evidence>
<dbReference type="STRING" id="393595.ABO_2160"/>
<dbReference type="AlphaFoldDB" id="Q0VMJ0"/>
<reference evidence="1 2" key="1">
    <citation type="journal article" date="2006" name="Nat. Biotechnol.">
        <title>Genome sequence of the ubiquitous hydrocarbon-degrading marine bacterium Alcanivorax borkumensis.</title>
        <authorList>
            <person name="Schneiker S."/>
            <person name="Martins dos Santos V.A.P."/>
            <person name="Bartels D."/>
            <person name="Bekel T."/>
            <person name="Brecht M."/>
            <person name="Buhrmester J."/>
            <person name="Chernikova T.N."/>
            <person name="Denaro R."/>
            <person name="Ferrer M."/>
            <person name="Gertler C."/>
            <person name="Goesmann A."/>
            <person name="Golyshina O.V."/>
            <person name="Kaminski F."/>
            <person name="Khachane A.N."/>
            <person name="Lang S."/>
            <person name="Linke B."/>
            <person name="McHardy A.C."/>
            <person name="Meyer F."/>
            <person name="Nechitaylo T."/>
            <person name="Puehler A."/>
            <person name="Regenhardt D."/>
            <person name="Rupp O."/>
            <person name="Sabirova J.S."/>
            <person name="Selbitschka W."/>
            <person name="Yakimov M.M."/>
            <person name="Timmis K.N."/>
            <person name="Vorhoelter F.-J."/>
            <person name="Weidner S."/>
            <person name="Kaiser O."/>
            <person name="Golyshin P.N."/>
        </authorList>
    </citation>
    <scope>NUCLEOTIDE SEQUENCE [LARGE SCALE GENOMIC DNA]</scope>
    <source>
        <strain evidence="2">ATCC 700651 / DSM 11573 / NCIMB 13689 / SK2</strain>
    </source>
</reference>
<dbReference type="RefSeq" id="WP_011589438.1">
    <property type="nucleotide sequence ID" value="NC_008260.1"/>
</dbReference>
<dbReference type="Proteomes" id="UP000008871">
    <property type="component" value="Chromosome"/>
</dbReference>
<sequence>MTLVEAIPPAGRRKRMPQMPSLTLKIQACSAVGFTRIDQALACMASQGAHLVLQWPFDHALNVAVVTGNGAIS</sequence>
<protein>
    <submittedName>
        <fullName evidence="1">Uncharacterized protein</fullName>
    </submittedName>
</protein>
<gene>
    <name evidence="1" type="ordered locus">ABO_2160</name>
</gene>
<keyword evidence="2" id="KW-1185">Reference proteome</keyword>
<accession>Q0VMJ0</accession>
<dbReference type="EMBL" id="AM286690">
    <property type="protein sequence ID" value="CAL17608.1"/>
    <property type="molecule type" value="Genomic_DNA"/>
</dbReference>